<evidence type="ECO:0000256" key="1">
    <source>
        <dbReference type="SAM" id="Phobius"/>
    </source>
</evidence>
<dbReference type="OrthoDB" id="272663at2"/>
<gene>
    <name evidence="2" type="ORF">Pla144_26060</name>
</gene>
<feature type="transmembrane region" description="Helical" evidence="1">
    <location>
        <begin position="104"/>
        <end position="129"/>
    </location>
</feature>
<dbReference type="Proteomes" id="UP000318437">
    <property type="component" value="Unassembled WGS sequence"/>
</dbReference>
<accession>A0A5C6CYW0</accession>
<evidence type="ECO:0000313" key="3">
    <source>
        <dbReference type="Proteomes" id="UP000318437"/>
    </source>
</evidence>
<keyword evidence="1" id="KW-1133">Transmembrane helix</keyword>
<comment type="caution">
    <text evidence="2">The sequence shown here is derived from an EMBL/GenBank/DDBJ whole genome shotgun (WGS) entry which is preliminary data.</text>
</comment>
<reference evidence="2 3" key="1">
    <citation type="submission" date="2019-02" db="EMBL/GenBank/DDBJ databases">
        <title>Deep-cultivation of Planctomycetes and their phenomic and genomic characterization uncovers novel biology.</title>
        <authorList>
            <person name="Wiegand S."/>
            <person name="Jogler M."/>
            <person name="Boedeker C."/>
            <person name="Pinto D."/>
            <person name="Vollmers J."/>
            <person name="Rivas-Marin E."/>
            <person name="Kohn T."/>
            <person name="Peeters S.H."/>
            <person name="Heuer A."/>
            <person name="Rast P."/>
            <person name="Oberbeckmann S."/>
            <person name="Bunk B."/>
            <person name="Jeske O."/>
            <person name="Meyerdierks A."/>
            <person name="Storesund J.E."/>
            <person name="Kallscheuer N."/>
            <person name="Luecker S."/>
            <person name="Lage O.M."/>
            <person name="Pohl T."/>
            <person name="Merkel B.J."/>
            <person name="Hornburger P."/>
            <person name="Mueller R.-W."/>
            <person name="Bruemmer F."/>
            <person name="Labrenz M."/>
            <person name="Spormann A.M."/>
            <person name="Op Den Camp H."/>
            <person name="Overmann J."/>
            <person name="Amann R."/>
            <person name="Jetten M.S.M."/>
            <person name="Mascher T."/>
            <person name="Medema M.H."/>
            <person name="Devos D.P."/>
            <person name="Kaster A.-K."/>
            <person name="Ovreas L."/>
            <person name="Rohde M."/>
            <person name="Galperin M.Y."/>
            <person name="Jogler C."/>
        </authorList>
    </citation>
    <scope>NUCLEOTIDE SEQUENCE [LARGE SCALE GENOMIC DNA]</scope>
    <source>
        <strain evidence="2 3">Pla144</strain>
    </source>
</reference>
<dbReference type="AlphaFoldDB" id="A0A5C6CYW0"/>
<dbReference type="RefSeq" id="WP_146450984.1">
    <property type="nucleotide sequence ID" value="NZ_SJPS01000003.1"/>
</dbReference>
<keyword evidence="1" id="KW-0812">Transmembrane</keyword>
<feature type="transmembrane region" description="Helical" evidence="1">
    <location>
        <begin position="135"/>
        <end position="155"/>
    </location>
</feature>
<organism evidence="2 3">
    <name type="scientific">Bythopirellula polymerisocia</name>
    <dbReference type="NCBI Taxonomy" id="2528003"/>
    <lineage>
        <taxon>Bacteria</taxon>
        <taxon>Pseudomonadati</taxon>
        <taxon>Planctomycetota</taxon>
        <taxon>Planctomycetia</taxon>
        <taxon>Pirellulales</taxon>
        <taxon>Lacipirellulaceae</taxon>
        <taxon>Bythopirellula</taxon>
    </lineage>
</organism>
<sequence length="194" mass="22652">MIDRSQRDKLSQDLRRLVTGRMSNDDFDDVYYEEYESSYDVAVREIGGFGYGLYSSDVLFPYRLKGRHRVSVDVRQMACRCVLFLRSDREYKWPPMPTESGRRFLWALCFNLGLPGSIAMLLICTPLLATKDKTFAASLVIPSVIVLAYSIWVIFGSRRRESPEWQSWKNTVVYDAWPFYRLDDLNRARTRGTT</sequence>
<evidence type="ECO:0000313" key="2">
    <source>
        <dbReference type="EMBL" id="TWU27829.1"/>
    </source>
</evidence>
<proteinExistence type="predicted"/>
<keyword evidence="3" id="KW-1185">Reference proteome</keyword>
<name>A0A5C6CYW0_9BACT</name>
<protein>
    <submittedName>
        <fullName evidence="2">Uncharacterized protein</fullName>
    </submittedName>
</protein>
<dbReference type="EMBL" id="SJPS01000003">
    <property type="protein sequence ID" value="TWU27829.1"/>
    <property type="molecule type" value="Genomic_DNA"/>
</dbReference>
<keyword evidence="1" id="KW-0472">Membrane</keyword>